<keyword evidence="2" id="KW-1185">Reference proteome</keyword>
<dbReference type="Proteomes" id="UP000325517">
    <property type="component" value="Chromosome"/>
</dbReference>
<dbReference type="AlphaFoldDB" id="A0A5J6SQ67"/>
<accession>A0A5J6SQ67</accession>
<evidence type="ECO:0000313" key="2">
    <source>
        <dbReference type="Proteomes" id="UP000325517"/>
    </source>
</evidence>
<sequence length="144" mass="17419">MNDFDKFKMNIFETYSFPRLVRTQSLEFFFIRGVNEARNFFEYWDGRLIEVLGYLVIYTDVQTNEQTNLIYLIEDDNKNFQEIIRYTKNFASEMCTTFTPLDMMSFTIQKTTVYQRGLDKQEIVDFIKKIVKQDIPKLFLDEIF</sequence>
<name>A0A5J6SQ67_9BACI</name>
<dbReference type="OrthoDB" id="2972069at2"/>
<organism evidence="1 2">
    <name type="scientific">Psychrobacillus glaciei</name>
    <dbReference type="NCBI Taxonomy" id="2283160"/>
    <lineage>
        <taxon>Bacteria</taxon>
        <taxon>Bacillati</taxon>
        <taxon>Bacillota</taxon>
        <taxon>Bacilli</taxon>
        <taxon>Bacillales</taxon>
        <taxon>Bacillaceae</taxon>
        <taxon>Psychrobacillus</taxon>
    </lineage>
</organism>
<reference evidence="1 2" key="1">
    <citation type="submission" date="2018-07" db="EMBL/GenBank/DDBJ databases">
        <title>Complete genome sequence of Psychrobacillus sp. PB01, isolated from iceberg, and comparative genome analysis of Psychrobacillus strains.</title>
        <authorList>
            <person name="Lee P.C."/>
        </authorList>
    </citation>
    <scope>NUCLEOTIDE SEQUENCE [LARGE SCALE GENOMIC DNA]</scope>
    <source>
        <strain evidence="1 2">PB01</strain>
    </source>
</reference>
<dbReference type="RefSeq" id="WP_151700971.1">
    <property type="nucleotide sequence ID" value="NZ_CP031223.1"/>
</dbReference>
<dbReference type="KEGG" id="psyo:PB01_15300"/>
<evidence type="ECO:0000313" key="1">
    <source>
        <dbReference type="EMBL" id="QFG00082.1"/>
    </source>
</evidence>
<gene>
    <name evidence="1" type="ORF">PB01_15300</name>
</gene>
<dbReference type="EMBL" id="CP031223">
    <property type="protein sequence ID" value="QFG00082.1"/>
    <property type="molecule type" value="Genomic_DNA"/>
</dbReference>
<proteinExistence type="predicted"/>
<protein>
    <submittedName>
        <fullName evidence="1">Uncharacterized protein</fullName>
    </submittedName>
</protein>